<dbReference type="Proteomes" id="UP001500021">
    <property type="component" value="Unassembled WGS sequence"/>
</dbReference>
<proteinExistence type="predicted"/>
<gene>
    <name evidence="1" type="ORF">GCM10009111_13120</name>
</gene>
<sequence>MIELLIVLVLIGLSSSIVMPAMWQQLEQTQYRAEIAKLKSLSSYCRHYAYFKGATLEVTVENNLFTVSDLSSGDTLRQLEFNNLIFEKQTFAFDSKATFDNNVLSITKKNGGQVIELSI</sequence>
<reference evidence="1 2" key="1">
    <citation type="journal article" date="2019" name="Int. J. Syst. Evol. Microbiol.">
        <title>The Global Catalogue of Microorganisms (GCM) 10K type strain sequencing project: providing services to taxonomists for standard genome sequencing and annotation.</title>
        <authorList>
            <consortium name="The Broad Institute Genomics Platform"/>
            <consortium name="The Broad Institute Genome Sequencing Center for Infectious Disease"/>
            <person name="Wu L."/>
            <person name="Ma J."/>
        </authorList>
    </citation>
    <scope>NUCLEOTIDE SEQUENCE [LARGE SCALE GENOMIC DNA]</scope>
    <source>
        <strain evidence="1 2">JCM 15608</strain>
    </source>
</reference>
<accession>A0ABN1L5M2</accession>
<keyword evidence="2" id="KW-1185">Reference proteome</keyword>
<dbReference type="InterPro" id="IPR045584">
    <property type="entry name" value="Pilin-like"/>
</dbReference>
<evidence type="ECO:0000313" key="1">
    <source>
        <dbReference type="EMBL" id="GAA0815184.1"/>
    </source>
</evidence>
<evidence type="ECO:0000313" key="2">
    <source>
        <dbReference type="Proteomes" id="UP001500021"/>
    </source>
</evidence>
<organism evidence="1 2">
    <name type="scientific">Colwellia asteriadis</name>
    <dbReference type="NCBI Taxonomy" id="517723"/>
    <lineage>
        <taxon>Bacteria</taxon>
        <taxon>Pseudomonadati</taxon>
        <taxon>Pseudomonadota</taxon>
        <taxon>Gammaproteobacteria</taxon>
        <taxon>Alteromonadales</taxon>
        <taxon>Colwelliaceae</taxon>
        <taxon>Colwellia</taxon>
    </lineage>
</organism>
<dbReference type="SUPFAM" id="SSF54523">
    <property type="entry name" value="Pili subunits"/>
    <property type="match status" value="1"/>
</dbReference>
<dbReference type="EMBL" id="BAAAFA010000004">
    <property type="protein sequence ID" value="GAA0815184.1"/>
    <property type="molecule type" value="Genomic_DNA"/>
</dbReference>
<protein>
    <recommendedName>
        <fullName evidence="3">Type II secretion system protein</fullName>
    </recommendedName>
</protein>
<dbReference type="Gene3D" id="3.30.700.10">
    <property type="entry name" value="Glycoprotein, Type 4 Pilin"/>
    <property type="match status" value="1"/>
</dbReference>
<name>A0ABN1L5M2_9GAMM</name>
<comment type="caution">
    <text evidence="1">The sequence shown here is derived from an EMBL/GenBank/DDBJ whole genome shotgun (WGS) entry which is preliminary data.</text>
</comment>
<evidence type="ECO:0008006" key="3">
    <source>
        <dbReference type="Google" id="ProtNLM"/>
    </source>
</evidence>